<dbReference type="PATRIC" id="fig|883126.3.peg.4468"/>
<dbReference type="NCBIfam" id="TIGR02532">
    <property type="entry name" value="IV_pilin_GFxxxE"/>
    <property type="match status" value="1"/>
</dbReference>
<dbReference type="PROSITE" id="PS00409">
    <property type="entry name" value="PROKAR_NTER_METHYL"/>
    <property type="match status" value="1"/>
</dbReference>
<accession>K9D6R7</accession>
<keyword evidence="5 6" id="KW-0472">Membrane</keyword>
<dbReference type="eggNOG" id="COG2165">
    <property type="taxonomic scope" value="Bacteria"/>
</dbReference>
<gene>
    <name evidence="7" type="ORF">HMPREF9710_04431</name>
</gene>
<proteinExistence type="predicted"/>
<dbReference type="STRING" id="47229.LO55_4438"/>
<dbReference type="RefSeq" id="WP_005670133.1">
    <property type="nucleotide sequence ID" value="NZ_JH992925.1"/>
</dbReference>
<dbReference type="PANTHER" id="PTHR30093:SF44">
    <property type="entry name" value="TYPE II SECRETION SYSTEM CORE PROTEIN G"/>
    <property type="match status" value="1"/>
</dbReference>
<comment type="subcellular location">
    <subcellularLocation>
        <location evidence="1">Membrane</location>
        <topology evidence="1">Single-pass membrane protein</topology>
    </subcellularLocation>
</comment>
<evidence type="ECO:0000256" key="1">
    <source>
        <dbReference type="ARBA" id="ARBA00004167"/>
    </source>
</evidence>
<evidence type="ECO:0000256" key="2">
    <source>
        <dbReference type="ARBA" id="ARBA00022481"/>
    </source>
</evidence>
<evidence type="ECO:0000256" key="4">
    <source>
        <dbReference type="ARBA" id="ARBA00022989"/>
    </source>
</evidence>
<protein>
    <submittedName>
        <fullName evidence="7">Prepilin-type N-terminal cleavage/methylation domain-containing protein</fullName>
    </submittedName>
</protein>
<dbReference type="AlphaFoldDB" id="K9D6R7"/>
<evidence type="ECO:0000313" key="7">
    <source>
        <dbReference type="EMBL" id="EKU80319.1"/>
    </source>
</evidence>
<dbReference type="OrthoDB" id="8564198at2"/>
<dbReference type="InterPro" id="IPR045584">
    <property type="entry name" value="Pilin-like"/>
</dbReference>
<evidence type="ECO:0000313" key="8">
    <source>
        <dbReference type="Proteomes" id="UP000009874"/>
    </source>
</evidence>
<sequence length="159" mass="16160">MKTSFNKKAQSGFTLIELIVVIVILGILAATALPKFSGLNGDARIASLNAVKGSLASTSAMLHGRALINPNPQNGVFQIEGGINVPMGTTGYANASTELAAAAGLSTDDYTVADEGTVLKITPKSVPSALATTCHVTYTEAASANAAPVIALANNLKCE</sequence>
<dbReference type="InterPro" id="IPR012902">
    <property type="entry name" value="N_methyl_site"/>
</dbReference>
<feature type="transmembrane region" description="Helical" evidence="6">
    <location>
        <begin position="12"/>
        <end position="33"/>
    </location>
</feature>
<reference evidence="7 8" key="1">
    <citation type="submission" date="2012-09" db="EMBL/GenBank/DDBJ databases">
        <title>The Genome Sequence of Massilia timonae CCUG 45783.</title>
        <authorList>
            <consortium name="The Broad Institute Genome Sequencing Platform"/>
            <person name="Earl A."/>
            <person name="Ward D."/>
            <person name="Feldgarden M."/>
            <person name="Gevers D."/>
            <person name="Huys G."/>
            <person name="Walker B."/>
            <person name="Young S.K."/>
            <person name="Zeng Q."/>
            <person name="Gargeya S."/>
            <person name="Fitzgerald M."/>
            <person name="Haas B."/>
            <person name="Abouelleil A."/>
            <person name="Alvarado L."/>
            <person name="Arachchi H.M."/>
            <person name="Berlin A.M."/>
            <person name="Chapman S.B."/>
            <person name="Goldberg J."/>
            <person name="Griggs A."/>
            <person name="Gujja S."/>
            <person name="Hansen M."/>
            <person name="Howarth C."/>
            <person name="Imamovic A."/>
            <person name="Larimer J."/>
            <person name="McCowen C."/>
            <person name="Montmayeur A."/>
            <person name="Murphy C."/>
            <person name="Neiman D."/>
            <person name="Pearson M."/>
            <person name="Priest M."/>
            <person name="Roberts A."/>
            <person name="Saif S."/>
            <person name="Shea T."/>
            <person name="Sisk P."/>
            <person name="Sykes S."/>
            <person name="Wortman J."/>
            <person name="Nusbaum C."/>
            <person name="Birren B."/>
        </authorList>
    </citation>
    <scope>NUCLEOTIDE SEQUENCE [LARGE SCALE GENOMIC DNA]</scope>
    <source>
        <strain evidence="7 8">CCUG 45783</strain>
    </source>
</reference>
<dbReference type="Pfam" id="PF07963">
    <property type="entry name" value="N_methyl"/>
    <property type="match status" value="1"/>
</dbReference>
<dbReference type="SUPFAM" id="SSF54523">
    <property type="entry name" value="Pili subunits"/>
    <property type="match status" value="1"/>
</dbReference>
<keyword evidence="2" id="KW-0488">Methylation</keyword>
<keyword evidence="8" id="KW-1185">Reference proteome</keyword>
<evidence type="ECO:0000256" key="5">
    <source>
        <dbReference type="ARBA" id="ARBA00023136"/>
    </source>
</evidence>
<keyword evidence="4 6" id="KW-1133">Transmembrane helix</keyword>
<dbReference type="HOGENOM" id="CLU_098637_3_1_4"/>
<dbReference type="PANTHER" id="PTHR30093">
    <property type="entry name" value="GENERAL SECRETION PATHWAY PROTEIN G"/>
    <property type="match status" value="1"/>
</dbReference>
<dbReference type="Gene3D" id="3.30.700.10">
    <property type="entry name" value="Glycoprotein, Type 4 Pilin"/>
    <property type="match status" value="1"/>
</dbReference>
<organism evidence="7 8">
    <name type="scientific">Massilia timonae CCUG 45783</name>
    <dbReference type="NCBI Taxonomy" id="883126"/>
    <lineage>
        <taxon>Bacteria</taxon>
        <taxon>Pseudomonadati</taxon>
        <taxon>Pseudomonadota</taxon>
        <taxon>Betaproteobacteria</taxon>
        <taxon>Burkholderiales</taxon>
        <taxon>Oxalobacteraceae</taxon>
        <taxon>Telluria group</taxon>
        <taxon>Massilia</taxon>
    </lineage>
</organism>
<dbReference type="Proteomes" id="UP000009874">
    <property type="component" value="Unassembled WGS sequence"/>
</dbReference>
<name>K9D6R7_9BURK</name>
<keyword evidence="3 6" id="KW-0812">Transmembrane</keyword>
<evidence type="ECO:0000256" key="3">
    <source>
        <dbReference type="ARBA" id="ARBA00022692"/>
    </source>
</evidence>
<comment type="caution">
    <text evidence="7">The sequence shown here is derived from an EMBL/GenBank/DDBJ whole genome shotgun (WGS) entry which is preliminary data.</text>
</comment>
<dbReference type="EMBL" id="AGZI01000058">
    <property type="protein sequence ID" value="EKU80319.1"/>
    <property type="molecule type" value="Genomic_DNA"/>
</dbReference>
<dbReference type="GO" id="GO:0016020">
    <property type="term" value="C:membrane"/>
    <property type="evidence" value="ECO:0007669"/>
    <property type="project" value="UniProtKB-SubCell"/>
</dbReference>
<evidence type="ECO:0000256" key="6">
    <source>
        <dbReference type="SAM" id="Phobius"/>
    </source>
</evidence>